<gene>
    <name evidence="20" type="ORF">D9Q98_002547</name>
</gene>
<dbReference type="GO" id="GO:0097505">
    <property type="term" value="C:Rad6-Rad18 complex"/>
    <property type="evidence" value="ECO:0007669"/>
    <property type="project" value="TreeGrafter"/>
</dbReference>
<organism evidence="20 21">
    <name type="scientific">Chlorella vulgaris</name>
    <name type="common">Green alga</name>
    <dbReference type="NCBI Taxonomy" id="3077"/>
    <lineage>
        <taxon>Eukaryota</taxon>
        <taxon>Viridiplantae</taxon>
        <taxon>Chlorophyta</taxon>
        <taxon>core chlorophytes</taxon>
        <taxon>Trebouxiophyceae</taxon>
        <taxon>Chlorellales</taxon>
        <taxon>Chlorellaceae</taxon>
        <taxon>Chlorella clade</taxon>
        <taxon>Chlorella</taxon>
    </lineage>
</organism>
<dbReference type="GO" id="GO:0006281">
    <property type="term" value="P:DNA repair"/>
    <property type="evidence" value="ECO:0007669"/>
    <property type="project" value="UniProtKB-KW"/>
</dbReference>
<dbReference type="GO" id="GO:0005634">
    <property type="term" value="C:nucleus"/>
    <property type="evidence" value="ECO:0007669"/>
    <property type="project" value="UniProtKB-SubCell"/>
</dbReference>
<evidence type="ECO:0000256" key="13">
    <source>
        <dbReference type="ARBA" id="ARBA00023204"/>
    </source>
</evidence>
<feature type="compositionally biased region" description="Low complexity" evidence="17">
    <location>
        <begin position="416"/>
        <end position="434"/>
    </location>
</feature>
<feature type="compositionally biased region" description="Low complexity" evidence="17">
    <location>
        <begin position="146"/>
        <end position="155"/>
    </location>
</feature>
<comment type="catalytic activity">
    <reaction evidence="1">
        <text>S-ubiquitinyl-[E2 ubiquitin-conjugating enzyme]-L-cysteine + [acceptor protein]-L-lysine = [E2 ubiquitin-conjugating enzyme]-L-cysteine + N(6)-ubiquitinyl-[acceptor protein]-L-lysine.</text>
        <dbReference type="EC" id="2.3.2.27"/>
    </reaction>
</comment>
<keyword evidence="14" id="KW-0539">Nucleus</keyword>
<evidence type="ECO:0000256" key="8">
    <source>
        <dbReference type="ARBA" id="ARBA00022763"/>
    </source>
</evidence>
<dbReference type="InterPro" id="IPR039577">
    <property type="entry name" value="Rad18"/>
</dbReference>
<dbReference type="SMART" id="SM00734">
    <property type="entry name" value="ZnF_Rad18"/>
    <property type="match status" value="1"/>
</dbReference>
<evidence type="ECO:0000256" key="10">
    <source>
        <dbReference type="ARBA" id="ARBA00022786"/>
    </source>
</evidence>
<keyword evidence="10" id="KW-0833">Ubl conjugation pathway</keyword>
<dbReference type="InterPro" id="IPR006642">
    <property type="entry name" value="Rad18_UBZ4"/>
</dbReference>
<dbReference type="PROSITE" id="PS50089">
    <property type="entry name" value="ZF_RING_2"/>
    <property type="match status" value="1"/>
</dbReference>
<sequence>MAAALQRLEAIVAAAACPICGAPIETPLILGTCGHSFCSSCIRQSLRFQELERGRACCPSCRAPCDSSNLLSNTTLREVMPLLHTALEAARQQAAVPDTATRRRHTRSVAAKAQVQGNHGTVAAGKDLLTAASGSCDASTEQAGASSTIGDSSSSHGDASLTTGSSQSPPRQPRQRKRARCQGGEPAAAAAKAAAPDVPTGFVACPVCSRSVPRFYILEHVDSCLASGGATEQPTAGGSNSRLGSAARPAAPSAAAAAAGSVFKPLAVPAKLVPSLTSEKALRAACKRYGLPLEGRKKDLLERYNTLRLLVEVANDKQEGITYERLAKRVVQQQRQDAASKMLSGGCRQSAAHAQGSAQLQAAGVKLGGTQHAQGACAAPPGADEPLNAGEVPFGASYAQLVAATRSRDAARRAQRVASAAAEPAPRAASAAPAEPVQLPPSGEEEEGQAAEAVAATAADPSPAASWDDGSEALWGDELPLSQVQEPV</sequence>
<dbReference type="GO" id="GO:0006301">
    <property type="term" value="P:DNA damage tolerance"/>
    <property type="evidence" value="ECO:0007669"/>
    <property type="project" value="InterPro"/>
</dbReference>
<dbReference type="Gene3D" id="3.30.40.10">
    <property type="entry name" value="Zinc/RING finger domain, C3HC4 (zinc finger)"/>
    <property type="match status" value="1"/>
</dbReference>
<keyword evidence="21" id="KW-1185">Reference proteome</keyword>
<dbReference type="PROSITE" id="PS50800">
    <property type="entry name" value="SAP"/>
    <property type="match status" value="1"/>
</dbReference>
<evidence type="ECO:0000256" key="9">
    <source>
        <dbReference type="ARBA" id="ARBA00022771"/>
    </source>
</evidence>
<dbReference type="GO" id="GO:0003697">
    <property type="term" value="F:single-stranded DNA binding"/>
    <property type="evidence" value="ECO:0007669"/>
    <property type="project" value="InterPro"/>
</dbReference>
<dbReference type="EMBL" id="SIDB01000003">
    <property type="protein sequence ID" value="KAI3434470.1"/>
    <property type="molecule type" value="Genomic_DNA"/>
</dbReference>
<evidence type="ECO:0000256" key="1">
    <source>
        <dbReference type="ARBA" id="ARBA00000900"/>
    </source>
</evidence>
<feature type="region of interest" description="Disordered" evidence="17">
    <location>
        <begin position="414"/>
        <end position="488"/>
    </location>
</feature>
<dbReference type="Proteomes" id="UP001055712">
    <property type="component" value="Unassembled WGS sequence"/>
</dbReference>
<dbReference type="InterPro" id="IPR001841">
    <property type="entry name" value="Znf_RING"/>
</dbReference>
<dbReference type="GO" id="GO:0008270">
    <property type="term" value="F:zinc ion binding"/>
    <property type="evidence" value="ECO:0007669"/>
    <property type="project" value="UniProtKB-KW"/>
</dbReference>
<evidence type="ECO:0000256" key="4">
    <source>
        <dbReference type="ARBA" id="ARBA00009506"/>
    </source>
</evidence>
<evidence type="ECO:0000256" key="14">
    <source>
        <dbReference type="ARBA" id="ARBA00023242"/>
    </source>
</evidence>
<name>A0A9D4YZT7_CHLVU</name>
<comment type="pathway">
    <text evidence="3">Protein modification; protein ubiquitination.</text>
</comment>
<feature type="region of interest" description="Disordered" evidence="17">
    <location>
        <begin position="140"/>
        <end position="193"/>
    </location>
</feature>
<evidence type="ECO:0000256" key="2">
    <source>
        <dbReference type="ARBA" id="ARBA00004123"/>
    </source>
</evidence>
<dbReference type="InterPro" id="IPR017907">
    <property type="entry name" value="Znf_RING_CS"/>
</dbReference>
<dbReference type="SUPFAM" id="SSF57850">
    <property type="entry name" value="RING/U-box"/>
    <property type="match status" value="1"/>
</dbReference>
<feature type="compositionally biased region" description="Low complexity" evidence="17">
    <location>
        <begin position="450"/>
        <end position="468"/>
    </location>
</feature>
<dbReference type="PROSITE" id="PS00518">
    <property type="entry name" value="ZF_RING_1"/>
    <property type="match status" value="1"/>
</dbReference>
<feature type="region of interest" description="Disordered" evidence="17">
    <location>
        <begin position="92"/>
        <end position="117"/>
    </location>
</feature>
<evidence type="ECO:0000256" key="3">
    <source>
        <dbReference type="ARBA" id="ARBA00004906"/>
    </source>
</evidence>
<dbReference type="InterPro" id="IPR018957">
    <property type="entry name" value="Znf_C3HC4_RING-type"/>
</dbReference>
<dbReference type="PANTHER" id="PTHR14134">
    <property type="entry name" value="E3 UBIQUITIN-PROTEIN LIGASE RAD18"/>
    <property type="match status" value="1"/>
</dbReference>
<evidence type="ECO:0000256" key="6">
    <source>
        <dbReference type="ARBA" id="ARBA00022679"/>
    </source>
</evidence>
<dbReference type="InterPro" id="IPR003034">
    <property type="entry name" value="SAP_dom"/>
</dbReference>
<keyword evidence="12" id="KW-0238">DNA-binding</keyword>
<dbReference type="EC" id="2.3.2.27" evidence="5"/>
<keyword evidence="6" id="KW-0808">Transferase</keyword>
<dbReference type="GO" id="GO:0061630">
    <property type="term" value="F:ubiquitin protein ligase activity"/>
    <property type="evidence" value="ECO:0007669"/>
    <property type="project" value="UniProtKB-EC"/>
</dbReference>
<proteinExistence type="inferred from homology"/>
<dbReference type="GO" id="GO:0006513">
    <property type="term" value="P:protein monoubiquitination"/>
    <property type="evidence" value="ECO:0007669"/>
    <property type="project" value="InterPro"/>
</dbReference>
<evidence type="ECO:0000259" key="18">
    <source>
        <dbReference type="PROSITE" id="PS50089"/>
    </source>
</evidence>
<keyword evidence="7" id="KW-0479">Metal-binding</keyword>
<feature type="domain" description="SAP" evidence="19">
    <location>
        <begin position="274"/>
        <end position="308"/>
    </location>
</feature>
<evidence type="ECO:0000256" key="12">
    <source>
        <dbReference type="ARBA" id="ARBA00023125"/>
    </source>
</evidence>
<dbReference type="Pfam" id="PF00097">
    <property type="entry name" value="zf-C3HC4"/>
    <property type="match status" value="1"/>
</dbReference>
<evidence type="ECO:0000256" key="11">
    <source>
        <dbReference type="ARBA" id="ARBA00022833"/>
    </source>
</evidence>
<dbReference type="PANTHER" id="PTHR14134:SF2">
    <property type="entry name" value="E3 UBIQUITIN-PROTEIN LIGASE RAD18"/>
    <property type="match status" value="1"/>
</dbReference>
<comment type="caution">
    <text evidence="20">The sequence shown here is derived from an EMBL/GenBank/DDBJ whole genome shotgun (WGS) entry which is preliminary data.</text>
</comment>
<evidence type="ECO:0000313" key="21">
    <source>
        <dbReference type="Proteomes" id="UP001055712"/>
    </source>
</evidence>
<dbReference type="Gene3D" id="3.30.160.60">
    <property type="entry name" value="Classic Zinc Finger"/>
    <property type="match status" value="1"/>
</dbReference>
<dbReference type="InterPro" id="IPR013083">
    <property type="entry name" value="Znf_RING/FYVE/PHD"/>
</dbReference>
<accession>A0A9D4YZT7</accession>
<comment type="similarity">
    <text evidence="4">Belongs to the RAD18 family.</text>
</comment>
<keyword evidence="8" id="KW-0227">DNA damage</keyword>
<dbReference type="AlphaFoldDB" id="A0A9D4YZT7"/>
<feature type="domain" description="RING-type" evidence="18">
    <location>
        <begin position="17"/>
        <end position="62"/>
    </location>
</feature>
<reference evidence="20" key="1">
    <citation type="journal article" date="2019" name="Plant J.">
        <title>Chlorella vulgaris genome assembly and annotation reveals the molecular basis for metabolic acclimation to high light conditions.</title>
        <authorList>
            <person name="Cecchin M."/>
            <person name="Marcolungo L."/>
            <person name="Rossato M."/>
            <person name="Girolomoni L."/>
            <person name="Cosentino E."/>
            <person name="Cuine S."/>
            <person name="Li-Beisson Y."/>
            <person name="Delledonne M."/>
            <person name="Ballottari M."/>
        </authorList>
    </citation>
    <scope>NUCLEOTIDE SEQUENCE</scope>
    <source>
        <strain evidence="20">211/11P</strain>
    </source>
</reference>
<evidence type="ECO:0000259" key="19">
    <source>
        <dbReference type="PROSITE" id="PS50800"/>
    </source>
</evidence>
<evidence type="ECO:0000313" key="20">
    <source>
        <dbReference type="EMBL" id="KAI3434470.1"/>
    </source>
</evidence>
<keyword evidence="11" id="KW-0862">Zinc</keyword>
<evidence type="ECO:0000256" key="5">
    <source>
        <dbReference type="ARBA" id="ARBA00012483"/>
    </source>
</evidence>
<evidence type="ECO:0000256" key="7">
    <source>
        <dbReference type="ARBA" id="ARBA00022723"/>
    </source>
</evidence>
<reference evidence="20" key="2">
    <citation type="submission" date="2020-11" db="EMBL/GenBank/DDBJ databases">
        <authorList>
            <person name="Cecchin M."/>
            <person name="Marcolungo L."/>
            <person name="Rossato M."/>
            <person name="Girolomoni L."/>
            <person name="Cosentino E."/>
            <person name="Cuine S."/>
            <person name="Li-Beisson Y."/>
            <person name="Delledonne M."/>
            <person name="Ballottari M."/>
        </authorList>
    </citation>
    <scope>NUCLEOTIDE SEQUENCE</scope>
    <source>
        <strain evidence="20">211/11P</strain>
        <tissue evidence="20">Whole cell</tissue>
    </source>
</reference>
<comment type="subcellular location">
    <subcellularLocation>
        <location evidence="2">Nucleus</location>
    </subcellularLocation>
</comment>
<dbReference type="SMART" id="SM00184">
    <property type="entry name" value="RING"/>
    <property type="match status" value="1"/>
</dbReference>
<evidence type="ECO:0000256" key="16">
    <source>
        <dbReference type="PROSITE-ProRule" id="PRU00175"/>
    </source>
</evidence>
<protein>
    <recommendedName>
        <fullName evidence="5">RING-type E3 ubiquitin transferase</fullName>
        <ecNumber evidence="5">2.3.2.27</ecNumber>
    </recommendedName>
    <alternativeName>
        <fullName evidence="15">RING-type E3 ubiquitin transferase RAD18</fullName>
    </alternativeName>
</protein>
<keyword evidence="13" id="KW-0234">DNA repair</keyword>
<evidence type="ECO:0000256" key="17">
    <source>
        <dbReference type="SAM" id="MobiDB-lite"/>
    </source>
</evidence>
<keyword evidence="9 16" id="KW-0863">Zinc-finger</keyword>
<dbReference type="OrthoDB" id="6105938at2759"/>
<evidence type="ECO:0000256" key="15">
    <source>
        <dbReference type="ARBA" id="ARBA00031783"/>
    </source>
</evidence>